<gene>
    <name evidence="13" type="primary">fzr1a</name>
</gene>
<feature type="compositionally biased region" description="Low complexity" evidence="11">
    <location>
        <begin position="140"/>
        <end position="156"/>
    </location>
</feature>
<dbReference type="InterPro" id="IPR019775">
    <property type="entry name" value="WD40_repeat_CS"/>
</dbReference>
<dbReference type="Proteomes" id="UP000472270">
    <property type="component" value="Unassembled WGS sequence"/>
</dbReference>
<feature type="region of interest" description="Disordered" evidence="11">
    <location>
        <begin position="27"/>
        <end position="47"/>
    </location>
</feature>
<dbReference type="GO" id="GO:0005680">
    <property type="term" value="C:anaphase-promoting complex"/>
    <property type="evidence" value="ECO:0007669"/>
    <property type="project" value="TreeGrafter"/>
</dbReference>
<evidence type="ECO:0000256" key="7">
    <source>
        <dbReference type="ARBA" id="ARBA00023306"/>
    </source>
</evidence>
<dbReference type="InterPro" id="IPR036322">
    <property type="entry name" value="WD40_repeat_dom_sf"/>
</dbReference>
<sequence>MDQDYERRLLRQINVQNDNTNVICHLTPTPESPLSSPSKHGDRFIPSRAGANWSINFHRINENEKSPSQNKKTKDATSDTGKADGLAYSALLKNELLGAGIEKVLDPQTEDRRLQPSTPERRSLFSYSLSAKRSTPDDNSVSPYSLSPVSSKSQKLLRSPRKPTRKISKIPFKVLDAPELQDDFYLNLVDWSSLNVLSVGLGTCVYLWSACTSQVCMRHIGCLCKFRVSKYPVNSWTKLCGNLVAVGTHKGFVQIWDATAGKKLFALEGHTARVGALAWNADQLSSGSRDRMILQRDIRTPPLQSERRLQGHRQEVCGLKWSTDHQLLASGGNDNKLLVWNHSSVLPMQQYTEHLAAVKAIAWSPHQHGLLASGGGTADRCIRFWNTLTAQPLQCIDTGSQVCNLAWSKHTNELVSTHGYSQNQILVWKYPSLTQVAKLTGHSYRVLYLAMSPDGEAIVTGAGDETLRFWNVFSKTRSTKESVSVLNLFTRIR</sequence>
<feature type="repeat" description="WD" evidence="10">
    <location>
        <begin position="439"/>
        <end position="480"/>
    </location>
</feature>
<dbReference type="Ensembl" id="ENSSRHT00000095862.1">
    <property type="protein sequence ID" value="ENSSRHP00000093343.1"/>
    <property type="gene ID" value="ENSSRHG00000045995.1"/>
</dbReference>
<dbReference type="GO" id="GO:0031145">
    <property type="term" value="P:anaphase-promoting complex-dependent catabolic process"/>
    <property type="evidence" value="ECO:0007669"/>
    <property type="project" value="TreeGrafter"/>
</dbReference>
<dbReference type="InterPro" id="IPR001680">
    <property type="entry name" value="WD40_rpt"/>
</dbReference>
<accession>A0A673MYD5</accession>
<dbReference type="PROSITE" id="PS00678">
    <property type="entry name" value="WD_REPEATS_1"/>
    <property type="match status" value="1"/>
</dbReference>
<feature type="region of interest" description="Disordered" evidence="11">
    <location>
        <begin position="60"/>
        <end position="82"/>
    </location>
</feature>
<dbReference type="PANTHER" id="PTHR19918:SF34">
    <property type="entry name" value="FIZZY-RELATED PROTEIN HOMOLOG"/>
    <property type="match status" value="1"/>
</dbReference>
<feature type="repeat" description="WD" evidence="10">
    <location>
        <begin position="309"/>
        <end position="341"/>
    </location>
</feature>
<feature type="domain" description="CDC20/Fizzy WD40" evidence="12">
    <location>
        <begin position="175"/>
        <end position="470"/>
    </location>
</feature>
<evidence type="ECO:0000256" key="3">
    <source>
        <dbReference type="ARBA" id="ARBA00022574"/>
    </source>
</evidence>
<comment type="similarity">
    <text evidence="2">Belongs to the WD repeat CDC20/Fizzy family.</text>
</comment>
<name>A0A673MYD5_9TELE</name>
<dbReference type="PROSITE" id="PS50082">
    <property type="entry name" value="WD_REPEATS_2"/>
    <property type="match status" value="2"/>
</dbReference>
<feature type="region of interest" description="Disordered" evidence="11">
    <location>
        <begin position="126"/>
        <end position="162"/>
    </location>
</feature>
<evidence type="ECO:0000259" key="12">
    <source>
        <dbReference type="Pfam" id="PF24807"/>
    </source>
</evidence>
<keyword evidence="7" id="KW-0131">Cell cycle</keyword>
<comment type="pathway">
    <text evidence="1">Protein modification; protein ubiquitination.</text>
</comment>
<keyword evidence="5" id="KW-0677">Repeat</keyword>
<keyword evidence="14" id="KW-1185">Reference proteome</keyword>
<evidence type="ECO:0000256" key="5">
    <source>
        <dbReference type="ARBA" id="ARBA00022737"/>
    </source>
</evidence>
<evidence type="ECO:0000256" key="6">
    <source>
        <dbReference type="ARBA" id="ARBA00022776"/>
    </source>
</evidence>
<reference evidence="13" key="2">
    <citation type="submission" date="2025-09" db="UniProtKB">
        <authorList>
            <consortium name="Ensembl"/>
        </authorList>
    </citation>
    <scope>IDENTIFICATION</scope>
</reference>
<dbReference type="InterPro" id="IPR033010">
    <property type="entry name" value="Cdc20/Fizzy"/>
</dbReference>
<evidence type="ECO:0000256" key="2">
    <source>
        <dbReference type="ARBA" id="ARBA00006445"/>
    </source>
</evidence>
<evidence type="ECO:0000256" key="8">
    <source>
        <dbReference type="ARBA" id="ARBA00073600"/>
    </source>
</evidence>
<feature type="compositionally biased region" description="Polar residues" evidence="11">
    <location>
        <begin position="126"/>
        <end position="139"/>
    </location>
</feature>
<dbReference type="InterPro" id="IPR015943">
    <property type="entry name" value="WD40/YVTN_repeat-like_dom_sf"/>
</dbReference>
<evidence type="ECO:0000313" key="14">
    <source>
        <dbReference type="Proteomes" id="UP000472270"/>
    </source>
</evidence>
<dbReference type="GO" id="GO:0051301">
    <property type="term" value="P:cell division"/>
    <property type="evidence" value="ECO:0007669"/>
    <property type="project" value="UniProtKB-KW"/>
</dbReference>
<dbReference type="AlphaFoldDB" id="A0A673MYD5"/>
<feature type="compositionally biased region" description="Low complexity" evidence="11">
    <location>
        <begin position="27"/>
        <end position="38"/>
    </location>
</feature>
<keyword evidence="6" id="KW-0498">Mitosis</keyword>
<dbReference type="GO" id="GO:0010997">
    <property type="term" value="F:anaphase-promoting complex binding"/>
    <property type="evidence" value="ECO:0007669"/>
    <property type="project" value="InterPro"/>
</dbReference>
<evidence type="ECO:0000256" key="11">
    <source>
        <dbReference type="SAM" id="MobiDB-lite"/>
    </source>
</evidence>
<proteinExistence type="inferred from homology"/>
<dbReference type="FunFam" id="2.130.10.10:FF:000025">
    <property type="entry name" value="FIZZY-related 2 isoform 1"/>
    <property type="match status" value="1"/>
</dbReference>
<dbReference type="PROSITE" id="PS50294">
    <property type="entry name" value="WD_REPEATS_REGION"/>
    <property type="match status" value="2"/>
</dbReference>
<dbReference type="Pfam" id="PF24807">
    <property type="entry name" value="WD40_CDC20-Fz"/>
    <property type="match status" value="1"/>
</dbReference>
<dbReference type="PANTHER" id="PTHR19918">
    <property type="entry name" value="CELL DIVISION CYCLE 20 CDC20 FIZZY -RELATED"/>
    <property type="match status" value="1"/>
</dbReference>
<evidence type="ECO:0000256" key="10">
    <source>
        <dbReference type="PROSITE-ProRule" id="PRU00221"/>
    </source>
</evidence>
<evidence type="ECO:0000256" key="4">
    <source>
        <dbReference type="ARBA" id="ARBA00022618"/>
    </source>
</evidence>
<protein>
    <recommendedName>
        <fullName evidence="8">Fizzy-related protein homolog</fullName>
    </recommendedName>
    <alternativeName>
        <fullName evidence="9">Cdh1/Hct1 homolog</fullName>
    </alternativeName>
</protein>
<dbReference type="GO" id="GO:1905786">
    <property type="term" value="P:positive regulation of anaphase-promoting complex-dependent catabolic process"/>
    <property type="evidence" value="ECO:0007669"/>
    <property type="project" value="TreeGrafter"/>
</dbReference>
<evidence type="ECO:0000256" key="1">
    <source>
        <dbReference type="ARBA" id="ARBA00004906"/>
    </source>
</evidence>
<reference evidence="13" key="1">
    <citation type="submission" date="2025-08" db="UniProtKB">
        <authorList>
            <consortium name="Ensembl"/>
        </authorList>
    </citation>
    <scope>IDENTIFICATION</scope>
</reference>
<dbReference type="SMART" id="SM00320">
    <property type="entry name" value="WD40"/>
    <property type="match status" value="6"/>
</dbReference>
<evidence type="ECO:0000256" key="9">
    <source>
        <dbReference type="ARBA" id="ARBA00081406"/>
    </source>
</evidence>
<keyword evidence="3 10" id="KW-0853">WD repeat</keyword>
<keyword evidence="4" id="KW-0132">Cell division</keyword>
<dbReference type="Gene3D" id="2.130.10.10">
    <property type="entry name" value="YVTN repeat-like/Quinoprotein amine dehydrogenase"/>
    <property type="match status" value="1"/>
</dbReference>
<organism evidence="13 14">
    <name type="scientific">Sinocyclocheilus rhinocerous</name>
    <dbReference type="NCBI Taxonomy" id="307959"/>
    <lineage>
        <taxon>Eukaryota</taxon>
        <taxon>Metazoa</taxon>
        <taxon>Chordata</taxon>
        <taxon>Craniata</taxon>
        <taxon>Vertebrata</taxon>
        <taxon>Euteleostomi</taxon>
        <taxon>Actinopterygii</taxon>
        <taxon>Neopterygii</taxon>
        <taxon>Teleostei</taxon>
        <taxon>Ostariophysi</taxon>
        <taxon>Cypriniformes</taxon>
        <taxon>Cyprinidae</taxon>
        <taxon>Cyprininae</taxon>
        <taxon>Sinocyclocheilus</taxon>
    </lineage>
</organism>
<dbReference type="GO" id="GO:1990757">
    <property type="term" value="F:ubiquitin ligase activator activity"/>
    <property type="evidence" value="ECO:0007669"/>
    <property type="project" value="TreeGrafter"/>
</dbReference>
<dbReference type="InterPro" id="IPR056150">
    <property type="entry name" value="WD40_CDC20-Fz"/>
</dbReference>
<evidence type="ECO:0000313" key="13">
    <source>
        <dbReference type="Ensembl" id="ENSSRHP00000093343.1"/>
    </source>
</evidence>
<dbReference type="SUPFAM" id="SSF50978">
    <property type="entry name" value="WD40 repeat-like"/>
    <property type="match status" value="1"/>
</dbReference>